<dbReference type="AlphaFoldDB" id="G8JS33"/>
<gene>
    <name evidence="1" type="ordered locus">Ecym_3469</name>
</gene>
<proteinExistence type="predicted"/>
<dbReference type="Proteomes" id="UP000006790">
    <property type="component" value="Chromosome 3"/>
</dbReference>
<organism evidence="1 2">
    <name type="scientific">Eremothecium cymbalariae (strain CBS 270.75 / DBVPG 7215 / KCTC 17166 / NRRL Y-17582)</name>
    <name type="common">Yeast</name>
    <dbReference type="NCBI Taxonomy" id="931890"/>
    <lineage>
        <taxon>Eukaryota</taxon>
        <taxon>Fungi</taxon>
        <taxon>Dikarya</taxon>
        <taxon>Ascomycota</taxon>
        <taxon>Saccharomycotina</taxon>
        <taxon>Saccharomycetes</taxon>
        <taxon>Saccharomycetales</taxon>
        <taxon>Saccharomycetaceae</taxon>
        <taxon>Eremothecium</taxon>
    </lineage>
</organism>
<reference evidence="2" key="1">
    <citation type="journal article" date="2012" name="G3 (Bethesda)">
        <title>Pichia sorbitophila, an interspecies yeast hybrid reveals early steps of genome resolution following polyploidization.</title>
        <authorList>
            <person name="Leh Louis V."/>
            <person name="Despons L."/>
            <person name="Friedrich A."/>
            <person name="Martin T."/>
            <person name="Durrens P."/>
            <person name="Casaregola S."/>
            <person name="Neuveglise C."/>
            <person name="Fairhead C."/>
            <person name="Marck C."/>
            <person name="Cruz J.A."/>
            <person name="Straub M.L."/>
            <person name="Kugler V."/>
            <person name="Sacerdot C."/>
            <person name="Uzunov Z."/>
            <person name="Thierry A."/>
            <person name="Weiss S."/>
            <person name="Bleykasten C."/>
            <person name="De Montigny J."/>
            <person name="Jacques N."/>
            <person name="Jung P."/>
            <person name="Lemaire M."/>
            <person name="Mallet S."/>
            <person name="Morel G."/>
            <person name="Richard G.F."/>
            <person name="Sarkar A."/>
            <person name="Savel G."/>
            <person name="Schacherer J."/>
            <person name="Seret M.L."/>
            <person name="Talla E."/>
            <person name="Samson G."/>
            <person name="Jubin C."/>
            <person name="Poulain J."/>
            <person name="Vacherie B."/>
            <person name="Barbe V."/>
            <person name="Pelletier E."/>
            <person name="Sherman D.J."/>
            <person name="Westhof E."/>
            <person name="Weissenbach J."/>
            <person name="Baret P.V."/>
            <person name="Wincker P."/>
            <person name="Gaillardin C."/>
            <person name="Dujon B."/>
            <person name="Souciet J.L."/>
        </authorList>
    </citation>
    <scope>NUCLEOTIDE SEQUENCE [LARGE SCALE GENOMIC DNA]</scope>
    <source>
        <strain evidence="2">CBS 270.75 / DBVPG 7215 / KCTC 17166 / NRRL Y-17582</strain>
    </source>
</reference>
<dbReference type="KEGG" id="erc:Ecym_3469"/>
<dbReference type="GeneID" id="11472289"/>
<dbReference type="OrthoDB" id="4062466at2759"/>
<dbReference type="RefSeq" id="XP_003645769.1">
    <property type="nucleotide sequence ID" value="XM_003645721.1"/>
</dbReference>
<protein>
    <submittedName>
        <fullName evidence="1">Uncharacterized protein</fullName>
    </submittedName>
</protein>
<dbReference type="HOGENOM" id="CLU_1142370_0_0_1"/>
<name>G8JS33_ERECY</name>
<sequence length="224" mass="25812">MVSFIEDTEWFNSTLVLSKVDWRFYYSKTKIDLSTFVQTLIKILSSTAEIQYRIEGTFVQLRGIPHDTRKSLWYLFIYGGDIVVSSVASIIDGDGGKVWEKLHVYPFKVDFSSQYMLLIMDSFAKDFSGIVQISFEVASQTSYLDMFEVEVNIADLRKRNSKEPFSVELFGELRKNLGLNRSLDIKSIRVPGELFMTSNYIRFTNICSKYGSSNVTPLIRKLMC</sequence>
<evidence type="ECO:0000313" key="2">
    <source>
        <dbReference type="Proteomes" id="UP000006790"/>
    </source>
</evidence>
<dbReference type="InParanoid" id="G8JS33"/>
<evidence type="ECO:0000313" key="1">
    <source>
        <dbReference type="EMBL" id="AET38952.1"/>
    </source>
</evidence>
<keyword evidence="2" id="KW-1185">Reference proteome</keyword>
<accession>G8JS33</accession>
<dbReference type="OMA" id="IEDTEWF"/>
<dbReference type="EMBL" id="CP002499">
    <property type="protein sequence ID" value="AET38952.1"/>
    <property type="molecule type" value="Genomic_DNA"/>
</dbReference>